<dbReference type="AlphaFoldDB" id="A0A2T7DQP1"/>
<dbReference type="EMBL" id="CM009753">
    <property type="protein sequence ID" value="PUZ57898.1"/>
    <property type="molecule type" value="Genomic_DNA"/>
</dbReference>
<dbReference type="Pfam" id="PF14383">
    <property type="entry name" value="VARLMGL"/>
    <property type="match status" value="1"/>
</dbReference>
<feature type="region of interest" description="Disordered" evidence="1">
    <location>
        <begin position="318"/>
        <end position="478"/>
    </location>
</feature>
<dbReference type="Gramene" id="PUZ57898">
    <property type="protein sequence ID" value="PUZ57898"/>
    <property type="gene ID" value="GQ55_5G466200"/>
</dbReference>
<feature type="compositionally biased region" description="Low complexity" evidence="1">
    <location>
        <begin position="397"/>
        <end position="414"/>
    </location>
</feature>
<dbReference type="InterPro" id="IPR025486">
    <property type="entry name" value="DUF4378"/>
</dbReference>
<feature type="compositionally biased region" description="Polar residues" evidence="1">
    <location>
        <begin position="591"/>
        <end position="627"/>
    </location>
</feature>
<feature type="region of interest" description="Disordered" evidence="1">
    <location>
        <begin position="241"/>
        <end position="265"/>
    </location>
</feature>
<name>A0A2T7DQP1_9POAL</name>
<dbReference type="Pfam" id="PF14309">
    <property type="entry name" value="DUF4378"/>
    <property type="match status" value="1"/>
</dbReference>
<evidence type="ECO:0008006" key="6">
    <source>
        <dbReference type="Google" id="ProtNLM"/>
    </source>
</evidence>
<feature type="region of interest" description="Disordered" evidence="1">
    <location>
        <begin position="591"/>
        <end position="633"/>
    </location>
</feature>
<evidence type="ECO:0000259" key="2">
    <source>
        <dbReference type="Pfam" id="PF14309"/>
    </source>
</evidence>
<dbReference type="PANTHER" id="PTHR21726:SF72">
    <property type="entry name" value="DUF4378 DOMAIN-CONTAINING PROTEIN"/>
    <property type="match status" value="1"/>
</dbReference>
<sequence length="926" mass="100287">MSSSLAIVEKRPSPFPGGGCAGGVLFHLLDWHRRLARKRRLFSPRRLLPCSLRSSPRRLPCPGPPPAPPPPASPHQAAGGADGTAPGVVARLMGLESWPAAAAAPRPQKQRRVEASRPDGDDSAVVLVLPTPTSRSRRPPAPAPAPAQTTARSHHGADLPARARIVHAAAAKLLEQGARASSRASARMALAYACSSPQHRREGHFGALLQGSDVGDDFLSRSESLLTPSTSTRVQVQPPVLPAETGCDSAAVSRRHEQRSIDNNAANVEISTSTVVLPRMDFADANISKRSFAMDAKHKESSVRNEVVRTCARVRSSAAAVQTGAERLRKRATPTRPDVSGGANSGSLAESMRQVGRARELVSAGRRVPQSGSGPRREHMGSITKQGNTTRRDGINRSGLASTSRISSSGSGPKRGSRKVGRDTVASNRDGRNAVAFTSRSSTKPVARASPRINELKSGCPSRLAHDTTHVRMPTPDTKYVEASPSVMATSEKDEFSRLLKAKMNELGLSDRNEFTSSDDPSEKLTATMLQELISALTSDMNTSISKSSNYSDASVPLRCNGGSGNIDCIDRSCYIFSNDQSPDFQKCYQNEQDVDSSATSVNNEPNQPSPTSVLEASFSNDASSLGSPVEKNEGKDLFVSTENKMEDLFNLESDIINLAMSIDTRKTDAFFSNTRKTDAEETLNDNDKLSCSQNFLAPDSKFLKSRLRIIGEAAISNAELLLGSSIHPFIIEMLENAMDMYDGGEYSDLAEDKKYQHTNFLFDCIVESLDSKFCNFGKCGYRAWLRLPSSLSKDLLKCQVLEDIGNWRESSGTALRQVSDKEVDQVTARWDASLVEAFDISIAIENDILEALVGSCKVEGHPPPPPSRGRCFPGNVLKLKSVSFFYALCLFVGIFSYPTDGIVHQGTQGTFCCVWRKRHLLLDLV</sequence>
<evidence type="ECO:0000313" key="5">
    <source>
        <dbReference type="Proteomes" id="UP000244336"/>
    </source>
</evidence>
<accession>A0A2T7DQP1</accession>
<feature type="compositionally biased region" description="Pro residues" evidence="1">
    <location>
        <begin position="59"/>
        <end position="73"/>
    </location>
</feature>
<evidence type="ECO:0000259" key="3">
    <source>
        <dbReference type="Pfam" id="PF14383"/>
    </source>
</evidence>
<feature type="domain" description="DUF3741" evidence="3">
    <location>
        <begin position="85"/>
        <end position="101"/>
    </location>
</feature>
<gene>
    <name evidence="4" type="ORF">GQ55_5G466200</name>
</gene>
<dbReference type="PANTHER" id="PTHR21726">
    <property type="entry name" value="PHOSPHATIDYLINOSITOL N-ACETYLGLUCOSAMINYLTRANSFERASE SUBUNIT P DOWN SYNDROME CRITICAL REGION PROTEIN 5 -RELATED"/>
    <property type="match status" value="1"/>
</dbReference>
<evidence type="ECO:0000256" key="1">
    <source>
        <dbReference type="SAM" id="MobiDB-lite"/>
    </source>
</evidence>
<feature type="domain" description="DUF4378" evidence="2">
    <location>
        <begin position="722"/>
        <end position="854"/>
    </location>
</feature>
<proteinExistence type="predicted"/>
<feature type="compositionally biased region" description="Basic and acidic residues" evidence="1">
    <location>
        <begin position="111"/>
        <end position="120"/>
    </location>
</feature>
<dbReference type="OrthoDB" id="1928505at2759"/>
<organism evidence="4 5">
    <name type="scientific">Panicum hallii var. hallii</name>
    <dbReference type="NCBI Taxonomy" id="1504633"/>
    <lineage>
        <taxon>Eukaryota</taxon>
        <taxon>Viridiplantae</taxon>
        <taxon>Streptophyta</taxon>
        <taxon>Embryophyta</taxon>
        <taxon>Tracheophyta</taxon>
        <taxon>Spermatophyta</taxon>
        <taxon>Magnoliopsida</taxon>
        <taxon>Liliopsida</taxon>
        <taxon>Poales</taxon>
        <taxon>Poaceae</taxon>
        <taxon>PACMAD clade</taxon>
        <taxon>Panicoideae</taxon>
        <taxon>Panicodae</taxon>
        <taxon>Paniceae</taxon>
        <taxon>Panicinae</taxon>
        <taxon>Panicum</taxon>
        <taxon>Panicum sect. Panicum</taxon>
    </lineage>
</organism>
<keyword evidence="5" id="KW-1185">Reference proteome</keyword>
<feature type="region of interest" description="Disordered" evidence="1">
    <location>
        <begin position="52"/>
        <end position="86"/>
    </location>
</feature>
<dbReference type="STRING" id="1504633.A0A2T7DQP1"/>
<reference evidence="4 5" key="1">
    <citation type="submission" date="2018-04" db="EMBL/GenBank/DDBJ databases">
        <title>WGS assembly of Panicum hallii var. hallii HAL2.</title>
        <authorList>
            <person name="Lovell J."/>
            <person name="Jenkins J."/>
            <person name="Lowry D."/>
            <person name="Mamidi S."/>
            <person name="Sreedasyam A."/>
            <person name="Weng X."/>
            <person name="Barry K."/>
            <person name="Bonette J."/>
            <person name="Campitelli B."/>
            <person name="Daum C."/>
            <person name="Gordon S."/>
            <person name="Gould B."/>
            <person name="Lipzen A."/>
            <person name="MacQueen A."/>
            <person name="Palacio-Mejia J."/>
            <person name="Plott C."/>
            <person name="Shakirov E."/>
            <person name="Shu S."/>
            <person name="Yoshinaga Y."/>
            <person name="Zane M."/>
            <person name="Rokhsar D."/>
            <person name="Grimwood J."/>
            <person name="Schmutz J."/>
            <person name="Juenger T."/>
        </authorList>
    </citation>
    <scope>NUCLEOTIDE SEQUENCE [LARGE SCALE GENOMIC DNA]</scope>
    <source>
        <strain evidence="5">cv. HAL2</strain>
    </source>
</reference>
<dbReference type="Proteomes" id="UP000244336">
    <property type="component" value="Chromosome 5"/>
</dbReference>
<feature type="region of interest" description="Disordered" evidence="1">
    <location>
        <begin position="100"/>
        <end position="156"/>
    </location>
</feature>
<dbReference type="InterPro" id="IPR032795">
    <property type="entry name" value="DUF3741-assoc"/>
</dbReference>
<evidence type="ECO:0000313" key="4">
    <source>
        <dbReference type="EMBL" id="PUZ57898.1"/>
    </source>
</evidence>
<protein>
    <recommendedName>
        <fullName evidence="6">DUF4378 domain-containing protein</fullName>
    </recommendedName>
</protein>